<evidence type="ECO:0000313" key="2">
    <source>
        <dbReference type="EMBL" id="EAU81230.1"/>
    </source>
</evidence>
<evidence type="ECO:0000256" key="1">
    <source>
        <dbReference type="SAM" id="MobiDB-lite"/>
    </source>
</evidence>
<organism evidence="2 3">
    <name type="scientific">Coprinopsis cinerea (strain Okayama-7 / 130 / ATCC MYA-4618 / FGSC 9003)</name>
    <name type="common">Inky cap fungus</name>
    <name type="synonym">Hormographiella aspergillata</name>
    <dbReference type="NCBI Taxonomy" id="240176"/>
    <lineage>
        <taxon>Eukaryota</taxon>
        <taxon>Fungi</taxon>
        <taxon>Dikarya</taxon>
        <taxon>Basidiomycota</taxon>
        <taxon>Agaricomycotina</taxon>
        <taxon>Agaricomycetes</taxon>
        <taxon>Agaricomycetidae</taxon>
        <taxon>Agaricales</taxon>
        <taxon>Agaricineae</taxon>
        <taxon>Psathyrellaceae</taxon>
        <taxon>Coprinopsis</taxon>
    </lineage>
</organism>
<sequence length="549" mass="60318">MTSSGSTATGPREDVFSNEDLLDIVCGFLLDDPVTTEYWPRQQLLRLALTGKVFLQPALKALWSRLDGLLPLLKLLPGFTLISNVYVMNGGVDDEQWANVRHYGRLVRSIRFARQTQKVSSFAYQHLSVFQECKPGRRLLPNLRKITVECNAECDYPAAFLTIQSGLEKVEIRGVGSDSRRDVEFLQQFILSVSLRATNLKGLILEGRGDDTIAPIFADILNFTRVSRLDINLPPLTIPLEFLRRLGKLTDLASLSIATGSMSNTVPPQSFRAPKDESSESSLPPFPSLRTLSLQGASSGIARALSVTSSGSVQSVELTATSVQQADPQQWRDCFHHISEGCSQLRSIKVSQMPNVNANFTLPMIEPLLDLSTLSYLHLEVYTLSGGNSLISAIANSCPKLVSLVLPSLSSSENPDITCLPLLEAGCPELLEARLCFTLRHVEMSELGAPRCDQSQRHGLQILHISNAGGEKTLPIATCLSIASWIDALFPSLVELNRHIDQRGQGRGSEQTLQNIRSSLFSLKAARERERSSILARPKDSKAVGSDRI</sequence>
<dbReference type="SUPFAM" id="SSF52047">
    <property type="entry name" value="RNI-like"/>
    <property type="match status" value="1"/>
</dbReference>
<protein>
    <recommendedName>
        <fullName evidence="4">F-box domain-containing protein</fullName>
    </recommendedName>
</protein>
<evidence type="ECO:0008006" key="4">
    <source>
        <dbReference type="Google" id="ProtNLM"/>
    </source>
</evidence>
<dbReference type="InParanoid" id="A8PDF7"/>
<dbReference type="AlphaFoldDB" id="A8PDF7"/>
<dbReference type="Gene3D" id="3.80.10.10">
    <property type="entry name" value="Ribonuclease Inhibitor"/>
    <property type="match status" value="1"/>
</dbReference>
<reference evidence="2 3" key="1">
    <citation type="journal article" date="2010" name="Proc. Natl. Acad. Sci. U.S.A.">
        <title>Insights into evolution of multicellular fungi from the assembled chromosomes of the mushroom Coprinopsis cinerea (Coprinus cinereus).</title>
        <authorList>
            <person name="Stajich J.E."/>
            <person name="Wilke S.K."/>
            <person name="Ahren D."/>
            <person name="Au C.H."/>
            <person name="Birren B.W."/>
            <person name="Borodovsky M."/>
            <person name="Burns C."/>
            <person name="Canback B."/>
            <person name="Casselton L.A."/>
            <person name="Cheng C.K."/>
            <person name="Deng J."/>
            <person name="Dietrich F.S."/>
            <person name="Fargo D.C."/>
            <person name="Farman M.L."/>
            <person name="Gathman A.C."/>
            <person name="Goldberg J."/>
            <person name="Guigo R."/>
            <person name="Hoegger P.J."/>
            <person name="Hooker J.B."/>
            <person name="Huggins A."/>
            <person name="James T.Y."/>
            <person name="Kamada T."/>
            <person name="Kilaru S."/>
            <person name="Kodira C."/>
            <person name="Kues U."/>
            <person name="Kupfer D."/>
            <person name="Kwan H.S."/>
            <person name="Lomsadze A."/>
            <person name="Li W."/>
            <person name="Lilly W.W."/>
            <person name="Ma L.J."/>
            <person name="Mackey A.J."/>
            <person name="Manning G."/>
            <person name="Martin F."/>
            <person name="Muraguchi H."/>
            <person name="Natvig D.O."/>
            <person name="Palmerini H."/>
            <person name="Ramesh M.A."/>
            <person name="Rehmeyer C.J."/>
            <person name="Roe B.A."/>
            <person name="Shenoy N."/>
            <person name="Stanke M."/>
            <person name="Ter-Hovhannisyan V."/>
            <person name="Tunlid A."/>
            <person name="Velagapudi R."/>
            <person name="Vision T.J."/>
            <person name="Zeng Q."/>
            <person name="Zolan M.E."/>
            <person name="Pukkila P.J."/>
        </authorList>
    </citation>
    <scope>NUCLEOTIDE SEQUENCE [LARGE SCALE GENOMIC DNA]</scope>
    <source>
        <strain evidence="3">Okayama-7 / 130 / ATCC MYA-4618 / FGSC 9003</strain>
    </source>
</reference>
<name>A8PDF7_COPC7</name>
<dbReference type="RefSeq" id="XP_001840590.1">
    <property type="nucleotide sequence ID" value="XM_001840538.1"/>
</dbReference>
<dbReference type="KEGG" id="cci:CC1G_09474"/>
<dbReference type="GeneID" id="6017239"/>
<dbReference type="VEuPathDB" id="FungiDB:CC1G_09474"/>
<gene>
    <name evidence="2" type="ORF">CC1G_09474</name>
</gene>
<dbReference type="EMBL" id="AACS02000006">
    <property type="protein sequence ID" value="EAU81230.1"/>
    <property type="molecule type" value="Genomic_DNA"/>
</dbReference>
<keyword evidence="3" id="KW-1185">Reference proteome</keyword>
<dbReference type="OrthoDB" id="2631350at2759"/>
<dbReference type="Proteomes" id="UP000001861">
    <property type="component" value="Unassembled WGS sequence"/>
</dbReference>
<evidence type="ECO:0000313" key="3">
    <source>
        <dbReference type="Proteomes" id="UP000001861"/>
    </source>
</evidence>
<dbReference type="InterPro" id="IPR032675">
    <property type="entry name" value="LRR_dom_sf"/>
</dbReference>
<proteinExistence type="predicted"/>
<feature type="region of interest" description="Disordered" evidence="1">
    <location>
        <begin position="265"/>
        <end position="284"/>
    </location>
</feature>
<comment type="caution">
    <text evidence="2">The sequence shown here is derived from an EMBL/GenBank/DDBJ whole genome shotgun (WGS) entry which is preliminary data.</text>
</comment>
<accession>A8PDF7</accession>
<dbReference type="OMA" id="FHTEIVS"/>